<feature type="compositionally biased region" description="Low complexity" evidence="4">
    <location>
        <begin position="125"/>
        <end position="155"/>
    </location>
</feature>
<keyword evidence="2" id="KW-0238">DNA-binding</keyword>
<accession>A0A1H0B646</accession>
<keyword evidence="7" id="KW-1185">Reference proteome</keyword>
<dbReference type="PANTHER" id="PTHR36511">
    <property type="entry name" value="MERR FAMILY BACTERIAL REGULATORY PROTEIN"/>
    <property type="match status" value="1"/>
</dbReference>
<evidence type="ECO:0000313" key="6">
    <source>
        <dbReference type="EMBL" id="SDN41089.1"/>
    </source>
</evidence>
<feature type="compositionally biased region" description="Low complexity" evidence="4">
    <location>
        <begin position="191"/>
        <end position="222"/>
    </location>
</feature>
<evidence type="ECO:0000256" key="1">
    <source>
        <dbReference type="ARBA" id="ARBA00023015"/>
    </source>
</evidence>
<dbReference type="STRING" id="310781.SAMN05216259_10464"/>
<dbReference type="RefSeq" id="WP_093783872.1">
    <property type="nucleotide sequence ID" value="NZ_FNIE01000004.1"/>
</dbReference>
<dbReference type="AlphaFoldDB" id="A0A1H0B646"/>
<dbReference type="EMBL" id="FNIE01000004">
    <property type="protein sequence ID" value="SDN41089.1"/>
    <property type="molecule type" value="Genomic_DNA"/>
</dbReference>
<feature type="compositionally biased region" description="Pro residues" evidence="4">
    <location>
        <begin position="86"/>
        <end position="96"/>
    </location>
</feature>
<feature type="region of interest" description="Disordered" evidence="4">
    <location>
        <begin position="83"/>
        <end position="291"/>
    </location>
</feature>
<gene>
    <name evidence="6" type="ORF">SAMN05216259_10464</name>
</gene>
<dbReference type="GO" id="GO:0003677">
    <property type="term" value="F:DNA binding"/>
    <property type="evidence" value="ECO:0007669"/>
    <property type="project" value="UniProtKB-KW"/>
</dbReference>
<dbReference type="NCBIfam" id="NF047542">
    <property type="entry name" value="telomere_Tap"/>
    <property type="match status" value="1"/>
</dbReference>
<dbReference type="InterPro" id="IPR001387">
    <property type="entry name" value="Cro/C1-type_HTH"/>
</dbReference>
<feature type="compositionally biased region" description="Low complexity" evidence="4">
    <location>
        <begin position="261"/>
        <end position="276"/>
    </location>
</feature>
<feature type="domain" description="HTH cro/C1-type" evidence="5">
    <location>
        <begin position="30"/>
        <end position="83"/>
    </location>
</feature>
<feature type="compositionally biased region" description="Low complexity" evidence="4">
    <location>
        <begin position="238"/>
        <end position="250"/>
    </location>
</feature>
<evidence type="ECO:0000256" key="2">
    <source>
        <dbReference type="ARBA" id="ARBA00023125"/>
    </source>
</evidence>
<reference evidence="6 7" key="1">
    <citation type="submission" date="2016-10" db="EMBL/GenBank/DDBJ databases">
        <authorList>
            <person name="de Groot N.N."/>
        </authorList>
    </citation>
    <scope>NUCLEOTIDE SEQUENCE [LARGE SCALE GENOMIC DNA]</scope>
    <source>
        <strain evidence="6 7">CGMCC 4.2022</strain>
    </source>
</reference>
<proteinExistence type="predicted"/>
<feature type="compositionally biased region" description="Pro residues" evidence="4">
    <location>
        <begin position="223"/>
        <end position="237"/>
    </location>
</feature>
<evidence type="ECO:0000313" key="7">
    <source>
        <dbReference type="Proteomes" id="UP000199341"/>
    </source>
</evidence>
<dbReference type="InterPro" id="IPR052359">
    <property type="entry name" value="HTH-type_reg/antitoxin"/>
</dbReference>
<evidence type="ECO:0000256" key="3">
    <source>
        <dbReference type="ARBA" id="ARBA00023163"/>
    </source>
</evidence>
<keyword evidence="1" id="KW-0805">Transcription regulation</keyword>
<dbReference type="PROSITE" id="PS50943">
    <property type="entry name" value="HTH_CROC1"/>
    <property type="match status" value="1"/>
</dbReference>
<sequence>MPTEDELFGAVDALLEHVSSDSLPPPAERRRLREAAGLSQAQVAAAVATRREAVGNWEAGRSEPRPPQRAAYARLLEGLAARFPAPASPATPPPAEPEGRTAAPVASDGPAPVALHRSGPEPRTAVPVASHGPAPAAPPRSGSEAPPAASAVASATDGLAPATQQRSGSEKRAAAPATSDGPAPVTPPRYAPEGRPAAPAAPNGLASATPPHPAAAPHRSPQQPSPHHPAPPTPPAPAVSATSSAAPSAHVTEEPAPAPPARRATAPRRPAAQKAAPPAPPATDPRFAHGPLGVLDGDGSVYCAGGLVLECPASTVPDLVEWTLAEAKLGAPRLHRSGKDSDPLIVVTAAAAQRLGLPERLEDRRGMRLPEDHRAVRQIAKAKWQLTKRGFGPWTRIYRPVRSGERQCVQLAILPWDALDARAWGDADQLPPAELARVLAAYATRVLTPRGSTAVAGLELMTALRPPTRAVKDDATGTWTSGPVPGSLTAPVDPAPPEAPDEHPVVAALFPSTHQRTPAEVLDEEAYDWTRPVELLTDAECGKPFAVGIDVNTAFLAAANRLAVGLGAPEHVKEPRFDRTTPGAWLVDLSGIEIDPRLPSPFTPHGHRPDGPAWYATPTVAYAAELSDTFRLPVAVAPIEAYIRREAGPYLDPWYKHLAEAYKQTMADLGVTADLTPQQFLTAMAGHKSADPGMAMVLSAIKSTVKGGIGKLRERPQGAKYRPGERWPALERPTWRPDIRAAVIAAARVNMHRKMVRTALATGSTPPLAGAVVFGEDALLPIALLSDCAVYPGAGPSPLDVLPYDAAGKAAPGTFRLGVSPGMVKHEGTQPLYWAVELMEQQHNPARHIKGDGHDAVLDAGE</sequence>
<evidence type="ECO:0000256" key="4">
    <source>
        <dbReference type="SAM" id="MobiDB-lite"/>
    </source>
</evidence>
<keyword evidence="3" id="KW-0804">Transcription</keyword>
<evidence type="ECO:0000259" key="5">
    <source>
        <dbReference type="PROSITE" id="PS50943"/>
    </source>
</evidence>
<dbReference type="PANTHER" id="PTHR36511:SF3">
    <property type="entry name" value="ANTITOXIN HIGA-2"/>
    <property type="match status" value="1"/>
</dbReference>
<dbReference type="Proteomes" id="UP000199341">
    <property type="component" value="Unassembled WGS sequence"/>
</dbReference>
<dbReference type="Gene3D" id="1.10.260.40">
    <property type="entry name" value="lambda repressor-like DNA-binding domains"/>
    <property type="match status" value="1"/>
</dbReference>
<dbReference type="InterPro" id="IPR010982">
    <property type="entry name" value="Lambda_DNA-bd_dom_sf"/>
</dbReference>
<dbReference type="OrthoDB" id="3899306at2"/>
<protein>
    <submittedName>
        <fullName evidence="6">Helix-turn-helix domain-containing protein</fullName>
    </submittedName>
</protein>
<organism evidence="6 7">
    <name type="scientific">Actinacidiphila guanduensis</name>
    <dbReference type="NCBI Taxonomy" id="310781"/>
    <lineage>
        <taxon>Bacteria</taxon>
        <taxon>Bacillati</taxon>
        <taxon>Actinomycetota</taxon>
        <taxon>Actinomycetes</taxon>
        <taxon>Kitasatosporales</taxon>
        <taxon>Streptomycetaceae</taxon>
        <taxon>Actinacidiphila</taxon>
    </lineage>
</organism>
<dbReference type="SUPFAM" id="SSF47413">
    <property type="entry name" value="lambda repressor-like DNA-binding domains"/>
    <property type="match status" value="1"/>
</dbReference>
<dbReference type="Pfam" id="PF01381">
    <property type="entry name" value="HTH_3"/>
    <property type="match status" value="1"/>
</dbReference>
<name>A0A1H0B646_9ACTN</name>